<accession>A0A0G4NBA5</accession>
<evidence type="ECO:0000313" key="3">
    <source>
        <dbReference type="Proteomes" id="UP000045706"/>
    </source>
</evidence>
<reference evidence="3" key="1">
    <citation type="submission" date="2015-05" db="EMBL/GenBank/DDBJ databases">
        <authorList>
            <person name="Fogelqvist Johan"/>
        </authorList>
    </citation>
    <scope>NUCLEOTIDE SEQUENCE [LARGE SCALE GENOMIC DNA]</scope>
</reference>
<feature type="region of interest" description="Disordered" evidence="1">
    <location>
        <begin position="36"/>
        <end position="60"/>
    </location>
</feature>
<evidence type="ECO:0000256" key="1">
    <source>
        <dbReference type="SAM" id="MobiDB-lite"/>
    </source>
</evidence>
<gene>
    <name evidence="2" type="ORF">BN1723_019258</name>
</gene>
<proteinExistence type="predicted"/>
<sequence length="60" mass="7400">DNQVLRAQRRRQQRLLQQPQAQVGCLLHCRRQAEPQTQGQQRRVLRRVHDQEGRRMLRYR</sequence>
<feature type="compositionally biased region" description="Basic and acidic residues" evidence="1">
    <location>
        <begin position="47"/>
        <end position="60"/>
    </location>
</feature>
<dbReference type="EMBL" id="CVQI01033490">
    <property type="protein sequence ID" value="CRK43629.1"/>
    <property type="molecule type" value="Genomic_DNA"/>
</dbReference>
<dbReference type="AlphaFoldDB" id="A0A0G4NBA5"/>
<evidence type="ECO:0000313" key="2">
    <source>
        <dbReference type="EMBL" id="CRK43629.1"/>
    </source>
</evidence>
<dbReference type="Proteomes" id="UP000045706">
    <property type="component" value="Unassembled WGS sequence"/>
</dbReference>
<protein>
    <submittedName>
        <fullName evidence="2">Uncharacterized protein</fullName>
    </submittedName>
</protein>
<organism evidence="2 3">
    <name type="scientific">Verticillium longisporum</name>
    <name type="common">Verticillium dahliae var. longisporum</name>
    <dbReference type="NCBI Taxonomy" id="100787"/>
    <lineage>
        <taxon>Eukaryota</taxon>
        <taxon>Fungi</taxon>
        <taxon>Dikarya</taxon>
        <taxon>Ascomycota</taxon>
        <taxon>Pezizomycotina</taxon>
        <taxon>Sordariomycetes</taxon>
        <taxon>Hypocreomycetidae</taxon>
        <taxon>Glomerellales</taxon>
        <taxon>Plectosphaerellaceae</taxon>
        <taxon>Verticillium</taxon>
    </lineage>
</organism>
<name>A0A0G4NBA5_VERLO</name>
<feature type="non-terminal residue" evidence="2">
    <location>
        <position position="1"/>
    </location>
</feature>